<feature type="compositionally biased region" description="Basic and acidic residues" evidence="1">
    <location>
        <begin position="80"/>
        <end position="97"/>
    </location>
</feature>
<evidence type="ECO:0000313" key="4">
    <source>
        <dbReference type="Proteomes" id="UP000464378"/>
    </source>
</evidence>
<dbReference type="InParanoid" id="A0A6C2YHM1"/>
<evidence type="ECO:0000256" key="2">
    <source>
        <dbReference type="SAM" id="SignalP"/>
    </source>
</evidence>
<dbReference type="EMBL" id="LR586016">
    <property type="protein sequence ID" value="VIP00759.1"/>
    <property type="molecule type" value="Genomic_DNA"/>
</dbReference>
<feature type="chain" id="PRO_5036172682" evidence="2">
    <location>
        <begin position="22"/>
        <end position="219"/>
    </location>
</feature>
<gene>
    <name evidence="3" type="ORF">GMBLW1_32010</name>
</gene>
<feature type="compositionally biased region" description="Polar residues" evidence="1">
    <location>
        <begin position="165"/>
        <end position="178"/>
    </location>
</feature>
<reference evidence="3" key="1">
    <citation type="submission" date="2019-04" db="EMBL/GenBank/DDBJ databases">
        <authorList>
            <consortium name="Science for Life Laboratories"/>
        </authorList>
    </citation>
    <scope>NUCLEOTIDE SEQUENCE</scope>
    <source>
        <strain evidence="3">MBLW1</strain>
    </source>
</reference>
<feature type="region of interest" description="Disordered" evidence="1">
    <location>
        <begin position="80"/>
        <end position="99"/>
    </location>
</feature>
<organism evidence="3">
    <name type="scientific">Tuwongella immobilis</name>
    <dbReference type="NCBI Taxonomy" id="692036"/>
    <lineage>
        <taxon>Bacteria</taxon>
        <taxon>Pseudomonadati</taxon>
        <taxon>Planctomycetota</taxon>
        <taxon>Planctomycetia</taxon>
        <taxon>Gemmatales</taxon>
        <taxon>Gemmataceae</taxon>
        <taxon>Tuwongella</taxon>
    </lineage>
</organism>
<accession>A0A6C2YHM1</accession>
<sequence length="219" mass="23767">MGGRRSSAAFPLVAAMSPTFPACRAGHGAAAAGPTCGVSRCVTGHTTGAFDIVPSRRAHRPAWNAADSNVRLRKIAAGVPRKEGNRKGEESQVRQESRQTFPQAEFGERDFFARLLQPVEVGWRGLQGRAAHRRRWFLLPSQNAPLATRKGIAGEEMPPGLTRIQMPTQRQAEPTTARSEPLPDYDTSPARSAMNRSGAVTNRKDGDRLMAEITSPRTG</sequence>
<keyword evidence="4" id="KW-1185">Reference proteome</keyword>
<protein>
    <submittedName>
        <fullName evidence="3">Uncharacterized protein</fullName>
    </submittedName>
</protein>
<dbReference type="EMBL" id="LR593887">
    <property type="protein sequence ID" value="VTR96936.1"/>
    <property type="molecule type" value="Genomic_DNA"/>
</dbReference>
<feature type="region of interest" description="Disordered" evidence="1">
    <location>
        <begin position="152"/>
        <end position="219"/>
    </location>
</feature>
<evidence type="ECO:0000256" key="1">
    <source>
        <dbReference type="SAM" id="MobiDB-lite"/>
    </source>
</evidence>
<dbReference type="AlphaFoldDB" id="A0A6C2YHM1"/>
<dbReference type="KEGG" id="tim:GMBLW1_32010"/>
<proteinExistence type="predicted"/>
<dbReference type="Proteomes" id="UP000464378">
    <property type="component" value="Chromosome"/>
</dbReference>
<evidence type="ECO:0000313" key="3">
    <source>
        <dbReference type="EMBL" id="VIP00759.1"/>
    </source>
</evidence>
<feature type="signal peptide" evidence="2">
    <location>
        <begin position="1"/>
        <end position="21"/>
    </location>
</feature>
<keyword evidence="2" id="KW-0732">Signal</keyword>
<name>A0A6C2YHM1_9BACT</name>